<keyword evidence="3" id="KW-1185">Reference proteome</keyword>
<dbReference type="EMBL" id="BDSP01000259">
    <property type="protein sequence ID" value="GAX27570.1"/>
    <property type="molecule type" value="Genomic_DNA"/>
</dbReference>
<comment type="caution">
    <text evidence="2">The sequence shown here is derived from an EMBL/GenBank/DDBJ whole genome shotgun (WGS) entry which is preliminary data.</text>
</comment>
<protein>
    <recommendedName>
        <fullName evidence="1">Glutamine amidotransferase domain-containing protein</fullName>
    </recommendedName>
</protein>
<dbReference type="Gene3D" id="3.40.50.880">
    <property type="match status" value="1"/>
</dbReference>
<accession>A0A1Z5KMK8</accession>
<reference evidence="2 3" key="1">
    <citation type="journal article" date="2015" name="Plant Cell">
        <title>Oil accumulation by the oleaginous diatom Fistulifera solaris as revealed by the genome and transcriptome.</title>
        <authorList>
            <person name="Tanaka T."/>
            <person name="Maeda Y."/>
            <person name="Veluchamy A."/>
            <person name="Tanaka M."/>
            <person name="Abida H."/>
            <person name="Marechal E."/>
            <person name="Bowler C."/>
            <person name="Muto M."/>
            <person name="Sunaga Y."/>
            <person name="Tanaka M."/>
            <person name="Yoshino T."/>
            <person name="Taniguchi T."/>
            <person name="Fukuda Y."/>
            <person name="Nemoto M."/>
            <person name="Matsumoto M."/>
            <person name="Wong P.S."/>
            <person name="Aburatani S."/>
            <person name="Fujibuchi W."/>
        </authorList>
    </citation>
    <scope>NUCLEOTIDE SEQUENCE [LARGE SCALE GENOMIC DNA]</scope>
    <source>
        <strain evidence="2 3">JPCC DA0580</strain>
    </source>
</reference>
<dbReference type="PANTHER" id="PTHR42695:SF5">
    <property type="entry name" value="GLUTAMINE AMIDOTRANSFERASE YLR126C-RELATED"/>
    <property type="match status" value="1"/>
</dbReference>
<dbReference type="InterPro" id="IPR029062">
    <property type="entry name" value="Class_I_gatase-like"/>
</dbReference>
<dbReference type="OrthoDB" id="92161at2759"/>
<evidence type="ECO:0000313" key="2">
    <source>
        <dbReference type="EMBL" id="GAX27570.1"/>
    </source>
</evidence>
<dbReference type="PANTHER" id="PTHR42695">
    <property type="entry name" value="GLUTAMINE AMIDOTRANSFERASE YLR126C-RELATED"/>
    <property type="match status" value="1"/>
</dbReference>
<dbReference type="PROSITE" id="PS51273">
    <property type="entry name" value="GATASE_TYPE_1"/>
    <property type="match status" value="1"/>
</dbReference>
<dbReference type="Pfam" id="PF00117">
    <property type="entry name" value="GATase"/>
    <property type="match status" value="1"/>
</dbReference>
<evidence type="ECO:0000259" key="1">
    <source>
        <dbReference type="Pfam" id="PF00117"/>
    </source>
</evidence>
<sequence length="292" mass="32538">MFELQQQIITKDDDKAPVVHLRLALLACENHPPYGPPRHTAQLFLELLHQVALLDNLHSYDIIIHVYNVIAEEYPTDWSEYQGFIVPGSFAAAYDTDPWILALRKQLQTHIVANERPTLAVCFGHQIMAHSFFPDGQASKMPYARAGRYEVTNVPEDSCLGTNSFSQFFSHGDCVEKLPKTAAAWGCSDPHIPVQIAAYYGPSSSTPYCISFQAHPEYATEDTLGTLQGCMDAMKERKALSTEEYDQQLQDAHATHTAVKAANLQVMRRVVQTLGWFPTTQETAGPGQQIAS</sequence>
<name>A0A1Z5KMK8_FISSO</name>
<organism evidence="2 3">
    <name type="scientific">Fistulifera solaris</name>
    <name type="common">Oleaginous diatom</name>
    <dbReference type="NCBI Taxonomy" id="1519565"/>
    <lineage>
        <taxon>Eukaryota</taxon>
        <taxon>Sar</taxon>
        <taxon>Stramenopiles</taxon>
        <taxon>Ochrophyta</taxon>
        <taxon>Bacillariophyta</taxon>
        <taxon>Bacillariophyceae</taxon>
        <taxon>Bacillariophycidae</taxon>
        <taxon>Naviculales</taxon>
        <taxon>Naviculaceae</taxon>
        <taxon>Fistulifera</taxon>
    </lineage>
</organism>
<dbReference type="GO" id="GO:0005829">
    <property type="term" value="C:cytosol"/>
    <property type="evidence" value="ECO:0007669"/>
    <property type="project" value="TreeGrafter"/>
</dbReference>
<dbReference type="AlphaFoldDB" id="A0A1Z5KMK8"/>
<dbReference type="Proteomes" id="UP000198406">
    <property type="component" value="Unassembled WGS sequence"/>
</dbReference>
<dbReference type="InParanoid" id="A0A1Z5KMK8"/>
<feature type="domain" description="Glutamine amidotransferase" evidence="1">
    <location>
        <begin position="64"/>
        <end position="220"/>
    </location>
</feature>
<evidence type="ECO:0000313" key="3">
    <source>
        <dbReference type="Proteomes" id="UP000198406"/>
    </source>
</evidence>
<dbReference type="SUPFAM" id="SSF52317">
    <property type="entry name" value="Class I glutamine amidotransferase-like"/>
    <property type="match status" value="1"/>
</dbReference>
<dbReference type="InterPro" id="IPR017926">
    <property type="entry name" value="GATASE"/>
</dbReference>
<gene>
    <name evidence="2" type="ORF">FisN_13Hh344</name>
</gene>
<proteinExistence type="predicted"/>
<dbReference type="InterPro" id="IPR044992">
    <property type="entry name" value="ChyE-like"/>
</dbReference>